<dbReference type="EMBL" id="PVWQ01000023">
    <property type="protein sequence ID" value="RDW58582.1"/>
    <property type="molecule type" value="Genomic_DNA"/>
</dbReference>
<dbReference type="RefSeq" id="XP_026598208.1">
    <property type="nucleotide sequence ID" value="XM_026753289.1"/>
</dbReference>
<dbReference type="InterPro" id="IPR036047">
    <property type="entry name" value="F-box-like_dom_sf"/>
</dbReference>
<dbReference type="Gene3D" id="1.20.1280.50">
    <property type="match status" value="1"/>
</dbReference>
<protein>
    <recommendedName>
        <fullName evidence="1">F-box domain-containing protein</fullName>
    </recommendedName>
</protein>
<comment type="caution">
    <text evidence="2">The sequence shown here is derived from an EMBL/GenBank/DDBJ whole genome shotgun (WGS) entry which is preliminary data.</text>
</comment>
<proteinExistence type="predicted"/>
<keyword evidence="3" id="KW-1185">Reference proteome</keyword>
<feature type="domain" description="F-box" evidence="1">
    <location>
        <begin position="2"/>
        <end position="48"/>
    </location>
</feature>
<evidence type="ECO:0000313" key="2">
    <source>
        <dbReference type="EMBL" id="RDW58582.1"/>
    </source>
</evidence>
<name>A0A3D8Q9Q6_9EURO</name>
<dbReference type="Proteomes" id="UP000256690">
    <property type="component" value="Unassembled WGS sequence"/>
</dbReference>
<dbReference type="GeneID" id="38121643"/>
<accession>A0A3D8Q9Q6</accession>
<dbReference type="OrthoDB" id="3800738at2759"/>
<evidence type="ECO:0000313" key="3">
    <source>
        <dbReference type="Proteomes" id="UP000256690"/>
    </source>
</evidence>
<dbReference type="SUPFAM" id="SSF81383">
    <property type="entry name" value="F-box domain"/>
    <property type="match status" value="1"/>
</dbReference>
<reference evidence="2 3" key="1">
    <citation type="journal article" date="2018" name="IMA Fungus">
        <title>IMA Genome-F 9: Draft genome sequence of Annulohypoxylon stygium, Aspergillus mulundensis, Berkeleyomyces basicola (syn. Thielaviopsis basicola), Ceratocystis smalleyi, two Cercospora beticola strains, Coleophoma cylindrospora, Fusarium fracticaudum, Phialophora cf. hyalina, and Morchella septimelata.</title>
        <authorList>
            <person name="Wingfield B.D."/>
            <person name="Bills G.F."/>
            <person name="Dong Y."/>
            <person name="Huang W."/>
            <person name="Nel W.J."/>
            <person name="Swalarsk-Parry B.S."/>
            <person name="Vaghefi N."/>
            <person name="Wilken P.M."/>
            <person name="An Z."/>
            <person name="de Beer Z.W."/>
            <person name="De Vos L."/>
            <person name="Chen L."/>
            <person name="Duong T.A."/>
            <person name="Gao Y."/>
            <person name="Hammerbacher A."/>
            <person name="Kikkert J.R."/>
            <person name="Li Y."/>
            <person name="Li H."/>
            <person name="Li K."/>
            <person name="Li Q."/>
            <person name="Liu X."/>
            <person name="Ma X."/>
            <person name="Naidoo K."/>
            <person name="Pethybridge S.J."/>
            <person name="Sun J."/>
            <person name="Steenkamp E.T."/>
            <person name="van der Nest M.A."/>
            <person name="van Wyk S."/>
            <person name="Wingfield M.J."/>
            <person name="Xiong C."/>
            <person name="Yue Q."/>
            <person name="Zhang X."/>
        </authorList>
    </citation>
    <scope>NUCLEOTIDE SEQUENCE [LARGE SCALE GENOMIC DNA]</scope>
    <source>
        <strain evidence="2 3">DSM 5745</strain>
    </source>
</reference>
<dbReference type="STRING" id="1810919.A0A3D8Q9Q6"/>
<dbReference type="SMART" id="SM00256">
    <property type="entry name" value="FBOX"/>
    <property type="match status" value="1"/>
</dbReference>
<organism evidence="2 3">
    <name type="scientific">Aspergillus mulundensis</name>
    <dbReference type="NCBI Taxonomy" id="1810919"/>
    <lineage>
        <taxon>Eukaryota</taxon>
        <taxon>Fungi</taxon>
        <taxon>Dikarya</taxon>
        <taxon>Ascomycota</taxon>
        <taxon>Pezizomycotina</taxon>
        <taxon>Eurotiomycetes</taxon>
        <taxon>Eurotiomycetidae</taxon>
        <taxon>Eurotiales</taxon>
        <taxon>Aspergillaceae</taxon>
        <taxon>Aspergillus</taxon>
        <taxon>Aspergillus subgen. Nidulantes</taxon>
    </lineage>
</organism>
<sequence length="285" mass="33895">METNGLFIPPELMVQILGELPQRDLLLAQRVNRTWNELIANDKHLQEKLFFRPATTCLQPESKPDIDINPLLEEFFPPFFEHLQRTLAYGNINDRRVSVEFDDLGLEYNGIESLREQEWYKSETKRQAVLRVDASWRRMYPCNPPGRLGDLGMDLSRIDIFDGRYLIDTAYLTTKYELENHKVGAKMGLIWCTSMFILDDNPTGQFRQFRVVWFREREGYEDKSKKDSWYLYLHVDTRHRWNYDNPSWEASGFKIVDGGGLIRYRHGLPDNLRRPSEPRPRRNRY</sequence>
<dbReference type="InterPro" id="IPR001810">
    <property type="entry name" value="F-box_dom"/>
</dbReference>
<dbReference type="PROSITE" id="PS50181">
    <property type="entry name" value="FBOX"/>
    <property type="match status" value="1"/>
</dbReference>
<evidence type="ECO:0000259" key="1">
    <source>
        <dbReference type="PROSITE" id="PS50181"/>
    </source>
</evidence>
<gene>
    <name evidence="2" type="ORF">DSM5745_11273</name>
</gene>
<dbReference type="Pfam" id="PF12937">
    <property type="entry name" value="F-box-like"/>
    <property type="match status" value="1"/>
</dbReference>
<dbReference type="AlphaFoldDB" id="A0A3D8Q9Q6"/>